<dbReference type="EMBL" id="JAGGLB010000029">
    <property type="protein sequence ID" value="MBP1994928.1"/>
    <property type="molecule type" value="Genomic_DNA"/>
</dbReference>
<dbReference type="Proteomes" id="UP001519287">
    <property type="component" value="Unassembled WGS sequence"/>
</dbReference>
<gene>
    <name evidence="1" type="ORF">J2Z66_006569</name>
</gene>
<accession>A0ABS4J521</accession>
<protein>
    <submittedName>
        <fullName evidence="1">Uncharacterized protein</fullName>
    </submittedName>
</protein>
<keyword evidence="2" id="KW-1185">Reference proteome</keyword>
<sequence>MGNAPAIALSYTIYDKGGYLGWSLSRFWGVVNWSSTLNGRLQEDPTDMRETHEIINPYNN</sequence>
<name>A0ABS4J521_9BACL</name>
<evidence type="ECO:0000313" key="2">
    <source>
        <dbReference type="Proteomes" id="UP001519287"/>
    </source>
</evidence>
<reference evidence="1 2" key="1">
    <citation type="submission" date="2021-03" db="EMBL/GenBank/DDBJ databases">
        <title>Genomic Encyclopedia of Type Strains, Phase IV (KMG-IV): sequencing the most valuable type-strain genomes for metagenomic binning, comparative biology and taxonomic classification.</title>
        <authorList>
            <person name="Goeker M."/>
        </authorList>
    </citation>
    <scope>NUCLEOTIDE SEQUENCE [LARGE SCALE GENOMIC DNA]</scope>
    <source>
        <strain evidence="1 2">DSM 26048</strain>
    </source>
</reference>
<organism evidence="1 2">
    <name type="scientific">Paenibacillus eucommiae</name>
    <dbReference type="NCBI Taxonomy" id="1355755"/>
    <lineage>
        <taxon>Bacteria</taxon>
        <taxon>Bacillati</taxon>
        <taxon>Bacillota</taxon>
        <taxon>Bacilli</taxon>
        <taxon>Bacillales</taxon>
        <taxon>Paenibacillaceae</taxon>
        <taxon>Paenibacillus</taxon>
    </lineage>
</organism>
<comment type="caution">
    <text evidence="1">The sequence shown here is derived from an EMBL/GenBank/DDBJ whole genome shotgun (WGS) entry which is preliminary data.</text>
</comment>
<evidence type="ECO:0000313" key="1">
    <source>
        <dbReference type="EMBL" id="MBP1994928.1"/>
    </source>
</evidence>
<proteinExistence type="predicted"/>